<keyword evidence="3" id="KW-0479">Metal-binding</keyword>
<sequence>MLGLPDDIRAFLFDLDGVLTQTATVHAAAWKDTFDAFLRAEAARTGGPFTPFDAVADYDAFVDGRPRLDGTRAFLGSRGIELPEGTDADPPGTRTVQGISRAKNDTVLRMIREQGVAPYRGSVDYVRRLRALGLPTAVVSSSANCRDVLRSAGIEGYFDVIVDGLVATRDGLPGKPAPDTYLAAARALGVEPAHAAVFEDALAGVASGRAGGFGAVVGVDRVGQAAELRRDGATVVVRDLAELIPDPGPQTPGKPEGTPA</sequence>
<evidence type="ECO:0000313" key="7">
    <source>
        <dbReference type="Proteomes" id="UP001432222"/>
    </source>
</evidence>
<evidence type="ECO:0000256" key="5">
    <source>
        <dbReference type="ARBA" id="ARBA00023277"/>
    </source>
</evidence>
<evidence type="ECO:0000256" key="4">
    <source>
        <dbReference type="ARBA" id="ARBA00022842"/>
    </source>
</evidence>
<gene>
    <name evidence="6" type="ORF">OHA16_21590</name>
</gene>
<dbReference type="InterPro" id="IPR036412">
    <property type="entry name" value="HAD-like_sf"/>
</dbReference>
<dbReference type="GO" id="GO:0016787">
    <property type="term" value="F:hydrolase activity"/>
    <property type="evidence" value="ECO:0007669"/>
    <property type="project" value="UniProtKB-KW"/>
</dbReference>
<evidence type="ECO:0000256" key="1">
    <source>
        <dbReference type="ARBA" id="ARBA00001946"/>
    </source>
</evidence>
<dbReference type="SUPFAM" id="SSF56784">
    <property type="entry name" value="HAD-like"/>
    <property type="match status" value="1"/>
</dbReference>
<organism evidence="6 7">
    <name type="scientific">Kitasatospora purpeofusca</name>
    <dbReference type="NCBI Taxonomy" id="67352"/>
    <lineage>
        <taxon>Bacteria</taxon>
        <taxon>Bacillati</taxon>
        <taxon>Actinomycetota</taxon>
        <taxon>Actinomycetes</taxon>
        <taxon>Kitasatosporales</taxon>
        <taxon>Streptomycetaceae</taxon>
        <taxon>Kitasatospora</taxon>
    </lineage>
</organism>
<keyword evidence="6" id="KW-0378">Hydrolase</keyword>
<keyword evidence="5" id="KW-0119">Carbohydrate metabolism</keyword>
<dbReference type="NCBIfam" id="TIGR01509">
    <property type="entry name" value="HAD-SF-IA-v3"/>
    <property type="match status" value="1"/>
</dbReference>
<reference evidence="6" key="1">
    <citation type="submission" date="2022-10" db="EMBL/GenBank/DDBJ databases">
        <title>The complete genomes of actinobacterial strains from the NBC collection.</title>
        <authorList>
            <person name="Joergensen T.S."/>
            <person name="Alvarez Arevalo M."/>
            <person name="Sterndorff E.B."/>
            <person name="Faurdal D."/>
            <person name="Vuksanovic O."/>
            <person name="Mourched A.-S."/>
            <person name="Charusanti P."/>
            <person name="Shaw S."/>
            <person name="Blin K."/>
            <person name="Weber T."/>
        </authorList>
    </citation>
    <scope>NUCLEOTIDE SEQUENCE</scope>
    <source>
        <strain evidence="6">NBC_00222</strain>
    </source>
</reference>
<proteinExistence type="inferred from homology"/>
<dbReference type="InterPro" id="IPR006439">
    <property type="entry name" value="HAD-SF_hydro_IA"/>
</dbReference>
<dbReference type="EMBL" id="CP108110">
    <property type="protein sequence ID" value="WUQ85326.1"/>
    <property type="molecule type" value="Genomic_DNA"/>
</dbReference>
<dbReference type="PRINTS" id="PR00413">
    <property type="entry name" value="HADHALOGNASE"/>
</dbReference>
<dbReference type="InterPro" id="IPR023214">
    <property type="entry name" value="HAD_sf"/>
</dbReference>
<comment type="cofactor">
    <cofactor evidence="1">
        <name>Mg(2+)</name>
        <dbReference type="ChEBI" id="CHEBI:18420"/>
    </cofactor>
</comment>
<name>A0ABZ1U323_9ACTN</name>
<dbReference type="Pfam" id="PF00702">
    <property type="entry name" value="Hydrolase"/>
    <property type="match status" value="1"/>
</dbReference>
<dbReference type="PANTHER" id="PTHR46193:SF18">
    <property type="entry name" value="HEXITOL PHOSPHATASE B"/>
    <property type="match status" value="1"/>
</dbReference>
<accession>A0ABZ1U323</accession>
<dbReference type="InterPro" id="IPR023198">
    <property type="entry name" value="PGP-like_dom2"/>
</dbReference>
<dbReference type="InterPro" id="IPR051600">
    <property type="entry name" value="Beta-PGM-like"/>
</dbReference>
<dbReference type="SFLD" id="SFLDG01129">
    <property type="entry name" value="C1.5:_HAD__Beta-PGM__Phosphata"/>
    <property type="match status" value="1"/>
</dbReference>
<evidence type="ECO:0000256" key="3">
    <source>
        <dbReference type="ARBA" id="ARBA00022723"/>
    </source>
</evidence>
<dbReference type="Gene3D" id="3.40.50.1000">
    <property type="entry name" value="HAD superfamily/HAD-like"/>
    <property type="match status" value="1"/>
</dbReference>
<dbReference type="SFLD" id="SFLDS00003">
    <property type="entry name" value="Haloacid_Dehalogenase"/>
    <property type="match status" value="1"/>
</dbReference>
<dbReference type="Proteomes" id="UP001432222">
    <property type="component" value="Chromosome"/>
</dbReference>
<dbReference type="PANTHER" id="PTHR46193">
    <property type="entry name" value="6-PHOSPHOGLUCONATE PHOSPHATASE"/>
    <property type="match status" value="1"/>
</dbReference>
<keyword evidence="7" id="KW-1185">Reference proteome</keyword>
<protein>
    <submittedName>
        <fullName evidence="6">HAD-IA family hydrolase</fullName>
    </submittedName>
</protein>
<comment type="similarity">
    <text evidence="2">Belongs to the HAD-like hydrolase superfamily. CbbY/CbbZ/Gph/YieH family.</text>
</comment>
<dbReference type="Gene3D" id="1.10.150.240">
    <property type="entry name" value="Putative phosphatase, domain 2"/>
    <property type="match status" value="1"/>
</dbReference>
<keyword evidence="4" id="KW-0460">Magnesium</keyword>
<dbReference type="RefSeq" id="WP_328956103.1">
    <property type="nucleotide sequence ID" value="NZ_CP108110.1"/>
</dbReference>
<evidence type="ECO:0000256" key="2">
    <source>
        <dbReference type="ARBA" id="ARBA00006171"/>
    </source>
</evidence>
<evidence type="ECO:0000313" key="6">
    <source>
        <dbReference type="EMBL" id="WUQ85326.1"/>
    </source>
</evidence>